<feature type="compositionally biased region" description="Basic residues" evidence="1">
    <location>
        <begin position="255"/>
        <end position="277"/>
    </location>
</feature>
<feature type="transmembrane region" description="Helical" evidence="2">
    <location>
        <begin position="106"/>
        <end position="125"/>
    </location>
</feature>
<proteinExistence type="predicted"/>
<keyword evidence="2" id="KW-0812">Transmembrane</keyword>
<feature type="region of interest" description="Disordered" evidence="1">
    <location>
        <begin position="252"/>
        <end position="286"/>
    </location>
</feature>
<evidence type="ECO:0000313" key="3">
    <source>
        <dbReference type="EMBL" id="KAH8041122.1"/>
    </source>
</evidence>
<keyword evidence="2" id="KW-0472">Membrane</keyword>
<gene>
    <name evidence="3" type="ORF">HPB51_013782</name>
</gene>
<organism evidence="3 4">
    <name type="scientific">Rhipicephalus microplus</name>
    <name type="common">Cattle tick</name>
    <name type="synonym">Boophilus microplus</name>
    <dbReference type="NCBI Taxonomy" id="6941"/>
    <lineage>
        <taxon>Eukaryota</taxon>
        <taxon>Metazoa</taxon>
        <taxon>Ecdysozoa</taxon>
        <taxon>Arthropoda</taxon>
        <taxon>Chelicerata</taxon>
        <taxon>Arachnida</taxon>
        <taxon>Acari</taxon>
        <taxon>Parasitiformes</taxon>
        <taxon>Ixodida</taxon>
        <taxon>Ixodoidea</taxon>
        <taxon>Ixodidae</taxon>
        <taxon>Rhipicephalinae</taxon>
        <taxon>Rhipicephalus</taxon>
        <taxon>Boophilus</taxon>
    </lineage>
</organism>
<sequence length="442" mass="48334">MYRSVHSAYGTQSEMAYPHSFYDLEHGGHQDSPVLCIPNELDVGSTTELAPPPARRVTLHGKRPSMAWAPPPAMISATSLSHYGRPQDETWITSVYRGLRTVGTDGVATVVATLALCFFIGLAIWSMSAVQDQWDGDGLDSAEDADARLHVEVYGGEPSSPLARVHDKIPKIDWKITVATRGLRSSKSSSTTTELPTMALTNPAIVLSAGDVEGPEDPYADGDESHESVERDDDDDSMARLTSTALDTTVTVGSKRVHITRRQRPSKKHRHSAKHTKPQNQASDGRDIERIYAKLLHQNSTTFFAFAAGRTYGGFDDGVVAYRGCRDRSLSVSVGVCGTALRETLVSVGVSRQERPVEPSEGESRGRHHDYDEQCPQRDPSSWTGALVPPRAWAWVPPPATRHSQRESHDIRSQGSQVHVVAYRGGSATVQCLLGFSRSPER</sequence>
<evidence type="ECO:0000256" key="2">
    <source>
        <dbReference type="SAM" id="Phobius"/>
    </source>
</evidence>
<feature type="compositionally biased region" description="Acidic residues" evidence="1">
    <location>
        <begin position="213"/>
        <end position="222"/>
    </location>
</feature>
<dbReference type="Proteomes" id="UP000821866">
    <property type="component" value="Chromosome 1"/>
</dbReference>
<dbReference type="AlphaFoldDB" id="A0A9J6F2W8"/>
<reference evidence="3" key="1">
    <citation type="journal article" date="2020" name="Cell">
        <title>Large-Scale Comparative Analyses of Tick Genomes Elucidate Their Genetic Diversity and Vector Capacities.</title>
        <authorList>
            <consortium name="Tick Genome and Microbiome Consortium (TIGMIC)"/>
            <person name="Jia N."/>
            <person name="Wang J."/>
            <person name="Shi W."/>
            <person name="Du L."/>
            <person name="Sun Y."/>
            <person name="Zhan W."/>
            <person name="Jiang J.F."/>
            <person name="Wang Q."/>
            <person name="Zhang B."/>
            <person name="Ji P."/>
            <person name="Bell-Sakyi L."/>
            <person name="Cui X.M."/>
            <person name="Yuan T.T."/>
            <person name="Jiang B.G."/>
            <person name="Yang W.F."/>
            <person name="Lam T.T."/>
            <person name="Chang Q.C."/>
            <person name="Ding S.J."/>
            <person name="Wang X.J."/>
            <person name="Zhu J.G."/>
            <person name="Ruan X.D."/>
            <person name="Zhao L."/>
            <person name="Wei J.T."/>
            <person name="Ye R.Z."/>
            <person name="Que T.C."/>
            <person name="Du C.H."/>
            <person name="Zhou Y.H."/>
            <person name="Cheng J.X."/>
            <person name="Dai P.F."/>
            <person name="Guo W.B."/>
            <person name="Han X.H."/>
            <person name="Huang E.J."/>
            <person name="Li L.F."/>
            <person name="Wei W."/>
            <person name="Gao Y.C."/>
            <person name="Liu J.Z."/>
            <person name="Shao H.Z."/>
            <person name="Wang X."/>
            <person name="Wang C.C."/>
            <person name="Yang T.C."/>
            <person name="Huo Q.B."/>
            <person name="Li W."/>
            <person name="Chen H.Y."/>
            <person name="Chen S.E."/>
            <person name="Zhou L.G."/>
            <person name="Ni X.B."/>
            <person name="Tian J.H."/>
            <person name="Sheng Y."/>
            <person name="Liu T."/>
            <person name="Pan Y.S."/>
            <person name="Xia L.Y."/>
            <person name="Li J."/>
            <person name="Zhao F."/>
            <person name="Cao W.C."/>
        </authorList>
    </citation>
    <scope>NUCLEOTIDE SEQUENCE</scope>
    <source>
        <strain evidence="3">Rmic-2018</strain>
    </source>
</reference>
<accession>A0A9J6F2W8</accession>
<keyword evidence="2" id="KW-1133">Transmembrane helix</keyword>
<comment type="caution">
    <text evidence="3">The sequence shown here is derived from an EMBL/GenBank/DDBJ whole genome shotgun (WGS) entry which is preliminary data.</text>
</comment>
<evidence type="ECO:0000313" key="4">
    <source>
        <dbReference type="Proteomes" id="UP000821866"/>
    </source>
</evidence>
<feature type="compositionally biased region" description="Basic and acidic residues" evidence="1">
    <location>
        <begin position="352"/>
        <end position="376"/>
    </location>
</feature>
<name>A0A9J6F2W8_RHIMP</name>
<reference evidence="3" key="2">
    <citation type="submission" date="2021-09" db="EMBL/GenBank/DDBJ databases">
        <authorList>
            <person name="Jia N."/>
            <person name="Wang J."/>
            <person name="Shi W."/>
            <person name="Du L."/>
            <person name="Sun Y."/>
            <person name="Zhan W."/>
            <person name="Jiang J."/>
            <person name="Wang Q."/>
            <person name="Zhang B."/>
            <person name="Ji P."/>
            <person name="Sakyi L.B."/>
            <person name="Cui X."/>
            <person name="Yuan T."/>
            <person name="Jiang B."/>
            <person name="Yang W."/>
            <person name="Lam T.T.-Y."/>
            <person name="Chang Q."/>
            <person name="Ding S."/>
            <person name="Wang X."/>
            <person name="Zhu J."/>
            <person name="Ruan X."/>
            <person name="Zhao L."/>
            <person name="Wei J."/>
            <person name="Que T."/>
            <person name="Du C."/>
            <person name="Cheng J."/>
            <person name="Dai P."/>
            <person name="Han X."/>
            <person name="Huang E."/>
            <person name="Gao Y."/>
            <person name="Liu J."/>
            <person name="Shao H."/>
            <person name="Ye R."/>
            <person name="Li L."/>
            <person name="Wei W."/>
            <person name="Wang X."/>
            <person name="Wang C."/>
            <person name="Huo Q."/>
            <person name="Li W."/>
            <person name="Guo W."/>
            <person name="Chen H."/>
            <person name="Chen S."/>
            <person name="Zhou L."/>
            <person name="Zhou L."/>
            <person name="Ni X."/>
            <person name="Tian J."/>
            <person name="Zhou Y."/>
            <person name="Sheng Y."/>
            <person name="Liu T."/>
            <person name="Pan Y."/>
            <person name="Xia L."/>
            <person name="Li J."/>
            <person name="Zhao F."/>
            <person name="Cao W."/>
        </authorList>
    </citation>
    <scope>NUCLEOTIDE SEQUENCE</scope>
    <source>
        <strain evidence="3">Rmic-2018</strain>
        <tissue evidence="3">Larvae</tissue>
    </source>
</reference>
<feature type="region of interest" description="Disordered" evidence="1">
    <location>
        <begin position="209"/>
        <end position="237"/>
    </location>
</feature>
<protein>
    <recommendedName>
        <fullName evidence="5">Transmembrane protein</fullName>
    </recommendedName>
</protein>
<keyword evidence="4" id="KW-1185">Reference proteome</keyword>
<evidence type="ECO:0000256" key="1">
    <source>
        <dbReference type="SAM" id="MobiDB-lite"/>
    </source>
</evidence>
<evidence type="ECO:0008006" key="5">
    <source>
        <dbReference type="Google" id="ProtNLM"/>
    </source>
</evidence>
<feature type="region of interest" description="Disordered" evidence="1">
    <location>
        <begin position="351"/>
        <end position="381"/>
    </location>
</feature>
<dbReference type="EMBL" id="JABSTU010000001">
    <property type="protein sequence ID" value="KAH8041122.1"/>
    <property type="molecule type" value="Genomic_DNA"/>
</dbReference>